<keyword evidence="2" id="KW-1185">Reference proteome</keyword>
<proteinExistence type="predicted"/>
<dbReference type="EMBL" id="CP104964">
    <property type="protein sequence ID" value="UXN68046.1"/>
    <property type="molecule type" value="Genomic_DNA"/>
</dbReference>
<reference evidence="1 2" key="1">
    <citation type="submission" date="2022-09" db="EMBL/GenBank/DDBJ databases">
        <title>Interaction between co-microsymbionts with complementary sets of symbiotic genes in legume-rhizobium systems.</title>
        <authorList>
            <person name="Safronova V."/>
            <person name="Sazanova A."/>
            <person name="Afonin A."/>
            <person name="Chirak E."/>
        </authorList>
    </citation>
    <scope>NUCLEOTIDE SEQUENCE [LARGE SCALE GENOMIC DNA]</scope>
    <source>
        <strain evidence="1 2">A18/4-1</strain>
        <plasmid evidence="1 2">p_unnamed1</plasmid>
    </source>
</reference>
<keyword evidence="1" id="KW-0614">Plasmid</keyword>
<sequence length="89" mass="9693">MEIVDSLIIDEIGKSIRFLQDGSDVGITGFNEVISTFRFTGLAVSSVSMEVQPIQVFTLDKEKGIATHSYVLPEGIAATTWNCQIPSTQ</sequence>
<accession>A0ABY6C9U0</accession>
<dbReference type="Proteomes" id="UP001061862">
    <property type="component" value="Plasmid p_unnamed1"/>
</dbReference>
<geneLocation type="plasmid" evidence="1 2">
    <name>p_unnamed1</name>
</geneLocation>
<protein>
    <submittedName>
        <fullName evidence="1">Uncharacterized protein</fullName>
    </submittedName>
</protein>
<evidence type="ECO:0000313" key="2">
    <source>
        <dbReference type="Proteomes" id="UP001061862"/>
    </source>
</evidence>
<dbReference type="RefSeq" id="WP_262165668.1">
    <property type="nucleotide sequence ID" value="NZ_CP104964.1"/>
</dbReference>
<name>A0ABY6C9U0_9HYPH</name>
<gene>
    <name evidence="1" type="ORF">N8A98_00570</name>
</gene>
<organism evidence="1 2">
    <name type="scientific">Devosia neptuniae</name>
    <dbReference type="NCBI Taxonomy" id="191302"/>
    <lineage>
        <taxon>Bacteria</taxon>
        <taxon>Pseudomonadati</taxon>
        <taxon>Pseudomonadota</taxon>
        <taxon>Alphaproteobacteria</taxon>
        <taxon>Hyphomicrobiales</taxon>
        <taxon>Devosiaceae</taxon>
        <taxon>Devosia</taxon>
    </lineage>
</organism>
<evidence type="ECO:0000313" key="1">
    <source>
        <dbReference type="EMBL" id="UXN68046.1"/>
    </source>
</evidence>